<evidence type="ECO:0000256" key="4">
    <source>
        <dbReference type="ARBA" id="ARBA00022692"/>
    </source>
</evidence>
<sequence>MFDKIVLLSQGQTMFHGTSAEALIHFDKTLKFPCPLRFNPCDHYLSVLNTDFSSDPAAARNKVAGYAKLFRDSDIAALLLKELKEIEQNPGKALSTDGFALGHIRQIGILTERAYKNAGKNLLMYWIRAAMFFCMAILMGTTFYDVGTLQSEIQDRFSAHFFAVAFLCFMSVASIPGIIEEKQVLDREVMNGAYPVSSFVISNILVSAPFVLLMTLIFTVIAYPLIMFQSGIEHVLVYILFLFLSIYTMECIVTVIACTAPIFVVALAVSAFLNGFFMCVQGYFVRLSSLPLFWRYWAHYWSYQTYAFEALVKNDFDGLTFSCGKGVGHGIGGTQCFCQYQGALNSQCQFSGQDVLRDFDYNDVSLVNWALVLIGQIIIYRIIMYLVLKWKTKEITF</sequence>
<comment type="similarity">
    <text evidence="2">Belongs to the ABC transporter superfamily. ABCG family. Eye pigment precursor importer (TC 3.A.1.204) subfamily.</text>
</comment>
<evidence type="ECO:0000256" key="7">
    <source>
        <dbReference type="SAM" id="Phobius"/>
    </source>
</evidence>
<evidence type="ECO:0000256" key="3">
    <source>
        <dbReference type="ARBA" id="ARBA00022448"/>
    </source>
</evidence>
<evidence type="ECO:0000313" key="9">
    <source>
        <dbReference type="EMBL" id="CRZ02452.1"/>
    </source>
</evidence>
<dbReference type="AlphaFoldDB" id="A0A0H5QLH3"/>
<keyword evidence="3" id="KW-0813">Transport</keyword>
<proteinExistence type="inferred from homology"/>
<dbReference type="PANTHER" id="PTHR48042">
    <property type="entry name" value="ABC TRANSPORTER G FAMILY MEMBER 11"/>
    <property type="match status" value="1"/>
</dbReference>
<reference evidence="9" key="1">
    <citation type="submission" date="2015-04" db="EMBL/GenBank/DDBJ databases">
        <title>The genome sequence of the plant pathogenic Rhizarian Plasmodiophora brassicae reveals insights in its biotrophic life cycle and the origin of chitin synthesis.</title>
        <authorList>
            <person name="Schwelm A."/>
            <person name="Fogelqvist J."/>
            <person name="Knaust A."/>
            <person name="Julke S."/>
            <person name="Lilja T."/>
            <person name="Dhandapani V."/>
            <person name="Bonilla-Rosso G."/>
            <person name="Karlsson M."/>
            <person name="Shevchenko A."/>
            <person name="Choi S.R."/>
            <person name="Kim H.G."/>
            <person name="Park J.Y."/>
            <person name="Lim Y.P."/>
            <person name="Ludwig-Muller J."/>
            <person name="Dixelius C."/>
        </authorList>
    </citation>
    <scope>NUCLEOTIDE SEQUENCE</scope>
    <source>
        <tissue evidence="9">Potato root galls</tissue>
    </source>
</reference>
<dbReference type="InterPro" id="IPR013525">
    <property type="entry name" value="ABC2_TM"/>
</dbReference>
<evidence type="ECO:0000256" key="1">
    <source>
        <dbReference type="ARBA" id="ARBA00004141"/>
    </source>
</evidence>
<dbReference type="EMBL" id="HACM01002010">
    <property type="protein sequence ID" value="CRZ02452.1"/>
    <property type="molecule type" value="Transcribed_RNA"/>
</dbReference>
<accession>A0A0H5QLH3</accession>
<keyword evidence="4 7" id="KW-0812">Transmembrane</keyword>
<keyword evidence="6 7" id="KW-0472">Membrane</keyword>
<evidence type="ECO:0000256" key="5">
    <source>
        <dbReference type="ARBA" id="ARBA00022989"/>
    </source>
</evidence>
<feature type="transmembrane region" description="Helical" evidence="7">
    <location>
        <begin position="366"/>
        <end position="388"/>
    </location>
</feature>
<dbReference type="InterPro" id="IPR052215">
    <property type="entry name" value="Plant_ABCG"/>
</dbReference>
<feature type="transmembrane region" description="Helical" evidence="7">
    <location>
        <begin position="235"/>
        <end position="256"/>
    </location>
</feature>
<feature type="transmembrane region" description="Helical" evidence="7">
    <location>
        <begin position="200"/>
        <end position="223"/>
    </location>
</feature>
<dbReference type="GO" id="GO:0016020">
    <property type="term" value="C:membrane"/>
    <property type="evidence" value="ECO:0007669"/>
    <property type="project" value="UniProtKB-SubCell"/>
</dbReference>
<name>A0A0H5QLH3_9EUKA</name>
<evidence type="ECO:0000256" key="6">
    <source>
        <dbReference type="ARBA" id="ARBA00023136"/>
    </source>
</evidence>
<comment type="subcellular location">
    <subcellularLocation>
        <location evidence="1">Membrane</location>
        <topology evidence="1">Multi-pass membrane protein</topology>
    </subcellularLocation>
</comment>
<feature type="domain" description="ABC-2 type transporter transmembrane" evidence="8">
    <location>
        <begin position="105"/>
        <end position="315"/>
    </location>
</feature>
<keyword evidence="5 7" id="KW-1133">Transmembrane helix</keyword>
<dbReference type="Pfam" id="PF01061">
    <property type="entry name" value="ABC2_membrane"/>
    <property type="match status" value="1"/>
</dbReference>
<feature type="transmembrane region" description="Helical" evidence="7">
    <location>
        <begin position="263"/>
        <end position="284"/>
    </location>
</feature>
<evidence type="ECO:0000259" key="8">
    <source>
        <dbReference type="Pfam" id="PF01061"/>
    </source>
</evidence>
<dbReference type="GO" id="GO:0140359">
    <property type="term" value="F:ABC-type transporter activity"/>
    <property type="evidence" value="ECO:0007669"/>
    <property type="project" value="InterPro"/>
</dbReference>
<organism evidence="9">
    <name type="scientific">Spongospora subterranea</name>
    <dbReference type="NCBI Taxonomy" id="70186"/>
    <lineage>
        <taxon>Eukaryota</taxon>
        <taxon>Sar</taxon>
        <taxon>Rhizaria</taxon>
        <taxon>Endomyxa</taxon>
        <taxon>Phytomyxea</taxon>
        <taxon>Plasmodiophorida</taxon>
        <taxon>Plasmodiophoridae</taxon>
        <taxon>Spongospora</taxon>
    </lineage>
</organism>
<dbReference type="PANTHER" id="PTHR48042:SF11">
    <property type="entry name" value="ABC TRANSPORTER G FAMILY MEMBER 11"/>
    <property type="match status" value="1"/>
</dbReference>
<feature type="transmembrane region" description="Helical" evidence="7">
    <location>
        <begin position="123"/>
        <end position="144"/>
    </location>
</feature>
<feature type="transmembrane region" description="Helical" evidence="7">
    <location>
        <begin position="159"/>
        <end position="179"/>
    </location>
</feature>
<evidence type="ECO:0000256" key="2">
    <source>
        <dbReference type="ARBA" id="ARBA00005814"/>
    </source>
</evidence>
<protein>
    <recommendedName>
        <fullName evidence="8">ABC-2 type transporter transmembrane domain-containing protein</fullName>
    </recommendedName>
</protein>